<evidence type="ECO:0000313" key="2">
    <source>
        <dbReference type="Proteomes" id="UP001195483"/>
    </source>
</evidence>
<accession>A0AAE0W6Z4</accession>
<evidence type="ECO:0000313" key="1">
    <source>
        <dbReference type="EMBL" id="KAK3603811.1"/>
    </source>
</evidence>
<comment type="caution">
    <text evidence="1">The sequence shown here is derived from an EMBL/GenBank/DDBJ whole genome shotgun (WGS) entry which is preliminary data.</text>
</comment>
<dbReference type="Proteomes" id="UP001195483">
    <property type="component" value="Unassembled WGS sequence"/>
</dbReference>
<sequence>MVHVNCRITSPPYSKARLYIGDIFFHNNSVTSTSALTTPGYLVSTLPRLAFRECPILDVLRHLGLETILTDLRAGTCFDGRHAASEAVPMKLCGTPDPSKWRPGLKVI</sequence>
<reference evidence="1" key="3">
    <citation type="submission" date="2023-05" db="EMBL/GenBank/DDBJ databases">
        <authorList>
            <person name="Smith C.H."/>
        </authorList>
    </citation>
    <scope>NUCLEOTIDE SEQUENCE</scope>
    <source>
        <strain evidence="1">CHS0354</strain>
        <tissue evidence="1">Mantle</tissue>
    </source>
</reference>
<reference evidence="1" key="1">
    <citation type="journal article" date="2021" name="Genome Biol. Evol.">
        <title>A High-Quality Reference Genome for a Parasitic Bivalve with Doubly Uniparental Inheritance (Bivalvia: Unionida).</title>
        <authorList>
            <person name="Smith C.H."/>
        </authorList>
    </citation>
    <scope>NUCLEOTIDE SEQUENCE</scope>
    <source>
        <strain evidence="1">CHS0354</strain>
    </source>
</reference>
<proteinExistence type="predicted"/>
<name>A0AAE0W6Z4_9BIVA</name>
<reference evidence="1" key="2">
    <citation type="journal article" date="2021" name="Genome Biol. Evol.">
        <title>Developing a high-quality reference genome for a parasitic bivalve with doubly uniparental inheritance (Bivalvia: Unionida).</title>
        <authorList>
            <person name="Smith C.H."/>
        </authorList>
    </citation>
    <scope>NUCLEOTIDE SEQUENCE</scope>
    <source>
        <strain evidence="1">CHS0354</strain>
        <tissue evidence="1">Mantle</tissue>
    </source>
</reference>
<keyword evidence="2" id="KW-1185">Reference proteome</keyword>
<gene>
    <name evidence="1" type="ORF">CHS0354_042812</name>
</gene>
<dbReference type="AlphaFoldDB" id="A0AAE0W6Z4"/>
<protein>
    <submittedName>
        <fullName evidence="1">Uncharacterized protein</fullName>
    </submittedName>
</protein>
<dbReference type="EMBL" id="JAEAOA010002358">
    <property type="protein sequence ID" value="KAK3603811.1"/>
    <property type="molecule type" value="Genomic_DNA"/>
</dbReference>
<organism evidence="1 2">
    <name type="scientific">Potamilus streckersoni</name>
    <dbReference type="NCBI Taxonomy" id="2493646"/>
    <lineage>
        <taxon>Eukaryota</taxon>
        <taxon>Metazoa</taxon>
        <taxon>Spiralia</taxon>
        <taxon>Lophotrochozoa</taxon>
        <taxon>Mollusca</taxon>
        <taxon>Bivalvia</taxon>
        <taxon>Autobranchia</taxon>
        <taxon>Heteroconchia</taxon>
        <taxon>Palaeoheterodonta</taxon>
        <taxon>Unionida</taxon>
        <taxon>Unionoidea</taxon>
        <taxon>Unionidae</taxon>
        <taxon>Ambleminae</taxon>
        <taxon>Lampsilini</taxon>
        <taxon>Potamilus</taxon>
    </lineage>
</organism>